<comment type="caution">
    <text evidence="2">The sequence shown here is derived from an EMBL/GenBank/DDBJ whole genome shotgun (WGS) entry which is preliminary data.</text>
</comment>
<organism evidence="2 3">
    <name type="scientific">Stylosanthes scabra</name>
    <dbReference type="NCBI Taxonomy" id="79078"/>
    <lineage>
        <taxon>Eukaryota</taxon>
        <taxon>Viridiplantae</taxon>
        <taxon>Streptophyta</taxon>
        <taxon>Embryophyta</taxon>
        <taxon>Tracheophyta</taxon>
        <taxon>Spermatophyta</taxon>
        <taxon>Magnoliopsida</taxon>
        <taxon>eudicotyledons</taxon>
        <taxon>Gunneridae</taxon>
        <taxon>Pentapetalae</taxon>
        <taxon>rosids</taxon>
        <taxon>fabids</taxon>
        <taxon>Fabales</taxon>
        <taxon>Fabaceae</taxon>
        <taxon>Papilionoideae</taxon>
        <taxon>50 kb inversion clade</taxon>
        <taxon>dalbergioids sensu lato</taxon>
        <taxon>Dalbergieae</taxon>
        <taxon>Pterocarpus clade</taxon>
        <taxon>Stylosanthes</taxon>
    </lineage>
</organism>
<dbReference type="EMBL" id="JASCZI010151221">
    <property type="protein sequence ID" value="MED6171080.1"/>
    <property type="molecule type" value="Genomic_DNA"/>
</dbReference>
<protein>
    <submittedName>
        <fullName evidence="2">Uncharacterized protein</fullName>
    </submittedName>
</protein>
<accession>A0ABU6VF76</accession>
<evidence type="ECO:0000313" key="3">
    <source>
        <dbReference type="Proteomes" id="UP001341840"/>
    </source>
</evidence>
<proteinExistence type="predicted"/>
<sequence length="95" mass="10742">MKKVFLKPTILATSNNRSSSAFDKLGLGGRDPNPFGGIGSDESRITQELRHRMQAMELEVRELRKENVELKNATKDLRSRRRSLMSAPLEASQQD</sequence>
<dbReference type="Proteomes" id="UP001341840">
    <property type="component" value="Unassembled WGS sequence"/>
</dbReference>
<evidence type="ECO:0000256" key="1">
    <source>
        <dbReference type="SAM" id="MobiDB-lite"/>
    </source>
</evidence>
<feature type="region of interest" description="Disordered" evidence="1">
    <location>
        <begin position="74"/>
        <end position="95"/>
    </location>
</feature>
<name>A0ABU6VF76_9FABA</name>
<reference evidence="2 3" key="1">
    <citation type="journal article" date="2023" name="Plants (Basel)">
        <title>Bridging the Gap: Combining Genomics and Transcriptomics Approaches to Understand Stylosanthes scabra, an Orphan Legume from the Brazilian Caatinga.</title>
        <authorList>
            <person name="Ferreira-Neto J.R.C."/>
            <person name="da Silva M.D."/>
            <person name="Binneck E."/>
            <person name="de Melo N.F."/>
            <person name="da Silva R.H."/>
            <person name="de Melo A.L.T.M."/>
            <person name="Pandolfi V."/>
            <person name="Bustamante F.O."/>
            <person name="Brasileiro-Vidal A.C."/>
            <person name="Benko-Iseppon A.M."/>
        </authorList>
    </citation>
    <scope>NUCLEOTIDE SEQUENCE [LARGE SCALE GENOMIC DNA]</scope>
    <source>
        <tissue evidence="2">Leaves</tissue>
    </source>
</reference>
<feature type="region of interest" description="Disordered" evidence="1">
    <location>
        <begin position="19"/>
        <end position="40"/>
    </location>
</feature>
<evidence type="ECO:0000313" key="2">
    <source>
        <dbReference type="EMBL" id="MED6171080.1"/>
    </source>
</evidence>
<gene>
    <name evidence="2" type="ORF">PIB30_037279</name>
</gene>
<keyword evidence="3" id="KW-1185">Reference proteome</keyword>